<keyword evidence="8" id="KW-1185">Reference proteome</keyword>
<reference evidence="7 8" key="1">
    <citation type="submission" date="2014-04" db="EMBL/GenBank/DDBJ databases">
        <authorList>
            <consortium name="DOE Joint Genome Institute"/>
            <person name="Kuo A."/>
            <person name="Martino E."/>
            <person name="Perotto S."/>
            <person name="Kohler A."/>
            <person name="Nagy L.G."/>
            <person name="Floudas D."/>
            <person name="Copeland A."/>
            <person name="Barry K.W."/>
            <person name="Cichocki N."/>
            <person name="Veneault-Fourrey C."/>
            <person name="LaButti K."/>
            <person name="Lindquist E.A."/>
            <person name="Lipzen A."/>
            <person name="Lundell T."/>
            <person name="Morin E."/>
            <person name="Murat C."/>
            <person name="Sun H."/>
            <person name="Tunlid A."/>
            <person name="Henrissat B."/>
            <person name="Grigoriev I.V."/>
            <person name="Hibbett D.S."/>
            <person name="Martin F."/>
            <person name="Nordberg H.P."/>
            <person name="Cantor M.N."/>
            <person name="Hua S.X."/>
        </authorList>
    </citation>
    <scope>NUCLEOTIDE SEQUENCE [LARGE SCALE GENOMIC DNA]</scope>
    <source>
        <strain evidence="7 8">Zn</strain>
    </source>
</reference>
<dbReference type="STRING" id="913774.A0A0C3CMI0"/>
<name>A0A0C3CMI0_OIDMZ</name>
<feature type="transmembrane region" description="Helical" evidence="6">
    <location>
        <begin position="6"/>
        <end position="32"/>
    </location>
</feature>
<dbReference type="Proteomes" id="UP000054321">
    <property type="component" value="Unassembled WGS sequence"/>
</dbReference>
<feature type="region of interest" description="Disordered" evidence="5">
    <location>
        <begin position="144"/>
        <end position="167"/>
    </location>
</feature>
<evidence type="ECO:0000313" key="8">
    <source>
        <dbReference type="Proteomes" id="UP000054321"/>
    </source>
</evidence>
<dbReference type="Pfam" id="PF03547">
    <property type="entry name" value="Mem_trans"/>
    <property type="match status" value="2"/>
</dbReference>
<evidence type="ECO:0000256" key="1">
    <source>
        <dbReference type="ARBA" id="ARBA00004141"/>
    </source>
</evidence>
<protein>
    <submittedName>
        <fullName evidence="7">Uncharacterized protein</fullName>
    </submittedName>
</protein>
<organism evidence="7 8">
    <name type="scientific">Oidiodendron maius (strain Zn)</name>
    <dbReference type="NCBI Taxonomy" id="913774"/>
    <lineage>
        <taxon>Eukaryota</taxon>
        <taxon>Fungi</taxon>
        <taxon>Dikarya</taxon>
        <taxon>Ascomycota</taxon>
        <taxon>Pezizomycotina</taxon>
        <taxon>Leotiomycetes</taxon>
        <taxon>Leotiomycetes incertae sedis</taxon>
        <taxon>Myxotrichaceae</taxon>
        <taxon>Oidiodendron</taxon>
    </lineage>
</organism>
<dbReference type="OrthoDB" id="191139at2759"/>
<feature type="transmembrane region" description="Helical" evidence="6">
    <location>
        <begin position="74"/>
        <end position="94"/>
    </location>
</feature>
<dbReference type="GO" id="GO:0005783">
    <property type="term" value="C:endoplasmic reticulum"/>
    <property type="evidence" value="ECO:0007669"/>
    <property type="project" value="TreeGrafter"/>
</dbReference>
<dbReference type="GO" id="GO:0016020">
    <property type="term" value="C:membrane"/>
    <property type="evidence" value="ECO:0007669"/>
    <property type="project" value="UniProtKB-SubCell"/>
</dbReference>
<feature type="transmembrane region" description="Helical" evidence="6">
    <location>
        <begin position="275"/>
        <end position="305"/>
    </location>
</feature>
<keyword evidence="2 6" id="KW-0812">Transmembrane</keyword>
<dbReference type="InterPro" id="IPR004776">
    <property type="entry name" value="Mem_transp_PIN-like"/>
</dbReference>
<accession>A0A0C3CMI0</accession>
<evidence type="ECO:0000256" key="6">
    <source>
        <dbReference type="SAM" id="Phobius"/>
    </source>
</evidence>
<evidence type="ECO:0000256" key="4">
    <source>
        <dbReference type="ARBA" id="ARBA00023136"/>
    </source>
</evidence>
<reference evidence="8" key="2">
    <citation type="submission" date="2015-01" db="EMBL/GenBank/DDBJ databases">
        <title>Evolutionary Origins and Diversification of the Mycorrhizal Mutualists.</title>
        <authorList>
            <consortium name="DOE Joint Genome Institute"/>
            <consortium name="Mycorrhizal Genomics Consortium"/>
            <person name="Kohler A."/>
            <person name="Kuo A."/>
            <person name="Nagy L.G."/>
            <person name="Floudas D."/>
            <person name="Copeland A."/>
            <person name="Barry K.W."/>
            <person name="Cichocki N."/>
            <person name="Veneault-Fourrey C."/>
            <person name="LaButti K."/>
            <person name="Lindquist E.A."/>
            <person name="Lipzen A."/>
            <person name="Lundell T."/>
            <person name="Morin E."/>
            <person name="Murat C."/>
            <person name="Riley R."/>
            <person name="Ohm R."/>
            <person name="Sun H."/>
            <person name="Tunlid A."/>
            <person name="Henrissat B."/>
            <person name="Grigoriev I.V."/>
            <person name="Hibbett D.S."/>
            <person name="Martin F."/>
        </authorList>
    </citation>
    <scope>NUCLEOTIDE SEQUENCE [LARGE SCALE GENOMIC DNA]</scope>
    <source>
        <strain evidence="8">Zn</strain>
    </source>
</reference>
<keyword evidence="4 6" id="KW-0472">Membrane</keyword>
<dbReference type="InParanoid" id="A0A0C3CMI0"/>
<dbReference type="PANTHER" id="PTHR31794">
    <property type="entry name" value="AUXIN EFFLUX TRANSPORTER FAMILY PROTEIN (EUROFUNG)"/>
    <property type="match status" value="1"/>
</dbReference>
<evidence type="ECO:0000256" key="3">
    <source>
        <dbReference type="ARBA" id="ARBA00022989"/>
    </source>
</evidence>
<dbReference type="AlphaFoldDB" id="A0A0C3CMI0"/>
<dbReference type="HOGENOM" id="CLU_032414_1_0_1"/>
<evidence type="ECO:0000313" key="7">
    <source>
        <dbReference type="EMBL" id="KIN00184.1"/>
    </source>
</evidence>
<comment type="subcellular location">
    <subcellularLocation>
        <location evidence="1">Membrane</location>
        <topology evidence="1">Multi-pass membrane protein</topology>
    </subcellularLocation>
</comment>
<feature type="compositionally biased region" description="Acidic residues" evidence="5">
    <location>
        <begin position="148"/>
        <end position="165"/>
    </location>
</feature>
<dbReference type="EMBL" id="KN832877">
    <property type="protein sequence ID" value="KIN00184.1"/>
    <property type="molecule type" value="Genomic_DNA"/>
</dbReference>
<evidence type="ECO:0000256" key="5">
    <source>
        <dbReference type="SAM" id="MobiDB-lite"/>
    </source>
</evidence>
<sequence length="326" mass="35760">MTEEAGLLTSFLAAVQASLSVLLVISYGALSARVQLLDVASAKAISKICVRLFLPALLFVKIGSELHSASASRYLIVLIWTFIVHLIYFLIGSLGDTGILNFLMLKGENTHDTIERAKSYFLVFAKVSSCLTFAVGPRMIDSEHIPDAQDDGDGDNDNQLDDDGGETIRHNNELRDRSLLLNPNAPQRHGAWWLLFLYDFLNAPLIGAVLGAIVGLVADLKKVFFSPNNAESIFTAWLTASLSIIGSVFIPLPVVIAGVSFYLSAQRPRSQNVQAAAPWLTTIFILVIRFLIWSFISIAVVFLLANKTNVVGEDPMLWFAMMLMPT</sequence>
<feature type="transmembrane region" description="Helical" evidence="6">
    <location>
        <begin position="237"/>
        <end position="263"/>
    </location>
</feature>
<gene>
    <name evidence="7" type="ORF">OIDMADRAFT_104156</name>
</gene>
<dbReference type="GO" id="GO:0055085">
    <property type="term" value="P:transmembrane transport"/>
    <property type="evidence" value="ECO:0007669"/>
    <property type="project" value="InterPro"/>
</dbReference>
<dbReference type="PANTHER" id="PTHR31794:SF4">
    <property type="entry name" value="AUXIN EFFLUX TRANSPORTER FAMILY PROTEIN (EUROFUNG)"/>
    <property type="match status" value="1"/>
</dbReference>
<feature type="transmembrane region" description="Helical" evidence="6">
    <location>
        <begin position="191"/>
        <end position="217"/>
    </location>
</feature>
<keyword evidence="3 6" id="KW-1133">Transmembrane helix</keyword>
<evidence type="ECO:0000256" key="2">
    <source>
        <dbReference type="ARBA" id="ARBA00022692"/>
    </source>
</evidence>
<proteinExistence type="predicted"/>